<gene>
    <name evidence="1" type="ORF">NCTC11535_01306</name>
</gene>
<name>A0ABY1VNL0_9ACTO</name>
<comment type="caution">
    <text evidence="1">The sequence shown here is derived from an EMBL/GenBank/DDBJ whole genome shotgun (WGS) entry which is preliminary data.</text>
</comment>
<evidence type="ECO:0000313" key="1">
    <source>
        <dbReference type="EMBL" id="SPT53635.1"/>
    </source>
</evidence>
<accession>A0ABY1VNL0</accession>
<sequence length="288" mass="30406">MLAIGLGLIVCLLLAAQSLRSWFDTWNRAGAAHPTLVSLPGTTDEVSAPAPVSLDMTGFDAAHIIDDEVFYNSQTMSEQEVSAFITQVNAGCVPGRDGTPCLAQVMVDTEDREPSITCPGGYAGAQGESAATIIHKVAAACDINPQVLLVLLQKEQGLLTASGRALTATDYASATGYACPDGGSCDPSFVGLFRQLYGAASQFQRYRLNPGNYQVVAGRPVELAYSPQATCGHAPLQVVNQATAGLYAYTPFQPNPAAASGGDDCTSWGNWNFYGYFRTWFGDPTPST</sequence>
<evidence type="ECO:0000313" key="2">
    <source>
        <dbReference type="Proteomes" id="UP000250006"/>
    </source>
</evidence>
<proteinExistence type="predicted"/>
<protein>
    <recommendedName>
        <fullName evidence="3">Hemagglutinin</fullName>
    </recommendedName>
</protein>
<dbReference type="Proteomes" id="UP000250006">
    <property type="component" value="Unassembled WGS sequence"/>
</dbReference>
<evidence type="ECO:0008006" key="3">
    <source>
        <dbReference type="Google" id="ProtNLM"/>
    </source>
</evidence>
<dbReference type="EMBL" id="UAPQ01000007">
    <property type="protein sequence ID" value="SPT53635.1"/>
    <property type="molecule type" value="Genomic_DNA"/>
</dbReference>
<keyword evidence="2" id="KW-1185">Reference proteome</keyword>
<organism evidence="1 2">
    <name type="scientific">Actinomyces bovis</name>
    <dbReference type="NCBI Taxonomy" id="1658"/>
    <lineage>
        <taxon>Bacteria</taxon>
        <taxon>Bacillati</taxon>
        <taxon>Actinomycetota</taxon>
        <taxon>Actinomycetes</taxon>
        <taxon>Actinomycetales</taxon>
        <taxon>Actinomycetaceae</taxon>
        <taxon>Actinomyces</taxon>
    </lineage>
</organism>
<reference evidence="1 2" key="1">
    <citation type="submission" date="2018-06" db="EMBL/GenBank/DDBJ databases">
        <authorList>
            <consortium name="Pathogen Informatics"/>
            <person name="Doyle S."/>
        </authorList>
    </citation>
    <scope>NUCLEOTIDE SEQUENCE [LARGE SCALE GENOMIC DNA]</scope>
    <source>
        <strain evidence="1 2">NCTC11535</strain>
    </source>
</reference>